<name>A0A9X4AR00_9BACT</name>
<dbReference type="RefSeq" id="WP_272420273.1">
    <property type="nucleotide sequence ID" value="NZ_JAGTJJ010000005.1"/>
</dbReference>
<feature type="transmembrane region" description="Helical" evidence="1">
    <location>
        <begin position="52"/>
        <end position="70"/>
    </location>
</feature>
<evidence type="ECO:0000256" key="1">
    <source>
        <dbReference type="SAM" id="Phobius"/>
    </source>
</evidence>
<keyword evidence="3" id="KW-1185">Reference proteome</keyword>
<keyword evidence="1" id="KW-0812">Transmembrane</keyword>
<organism evidence="2 3">
    <name type="scientific">Polyangium jinanense</name>
    <dbReference type="NCBI Taxonomy" id="2829994"/>
    <lineage>
        <taxon>Bacteria</taxon>
        <taxon>Pseudomonadati</taxon>
        <taxon>Myxococcota</taxon>
        <taxon>Polyangia</taxon>
        <taxon>Polyangiales</taxon>
        <taxon>Polyangiaceae</taxon>
        <taxon>Polyangium</taxon>
    </lineage>
</organism>
<dbReference type="Proteomes" id="UP001151081">
    <property type="component" value="Unassembled WGS sequence"/>
</dbReference>
<accession>A0A9X4AR00</accession>
<gene>
    <name evidence="2" type="ORF">KEG57_13910</name>
</gene>
<dbReference type="EMBL" id="JAGTJJ010000005">
    <property type="protein sequence ID" value="MDC3981604.1"/>
    <property type="molecule type" value="Genomic_DNA"/>
</dbReference>
<protein>
    <submittedName>
        <fullName evidence="2">Uncharacterized protein</fullName>
    </submittedName>
</protein>
<keyword evidence="1" id="KW-0472">Membrane</keyword>
<reference evidence="2 3" key="1">
    <citation type="submission" date="2021-04" db="EMBL/GenBank/DDBJ databases">
        <title>Genome analysis of Polyangium sp.</title>
        <authorList>
            <person name="Li Y."/>
            <person name="Wang J."/>
        </authorList>
    </citation>
    <scope>NUCLEOTIDE SEQUENCE [LARGE SCALE GENOMIC DNA]</scope>
    <source>
        <strain evidence="2 3">SDU14</strain>
    </source>
</reference>
<evidence type="ECO:0000313" key="2">
    <source>
        <dbReference type="EMBL" id="MDC3981604.1"/>
    </source>
</evidence>
<keyword evidence="1" id="KW-1133">Transmembrane helix</keyword>
<sequence>MATFLVTPRMNPALRARVERAVSHKARAKHHAAGLGMASPFASREGFRPAKLLPLLALVVIAGLFAAMVFHERRELEAERTALLGELDALRPGLPAGHEGLVADTERLLVEAAADGETVEIIDPALRAAGALDATLRRPALYLRAPAAELRDARGVDDAARGSIKDAFLVCLMYPPASTSERDLLAKVRGVYFAGAKVDDETANVRRLAELRVGLAVLAPAFESSVRTAQDRNVLKRLRKDLQKAPVDLAKKAAAAELLLAVADTKAGARVMLYDLAAKKPLLRVLRRHEELTLSSLGSSHRDELEACSLAVAVRRAVTP</sequence>
<comment type="caution">
    <text evidence="2">The sequence shown here is derived from an EMBL/GenBank/DDBJ whole genome shotgun (WGS) entry which is preliminary data.</text>
</comment>
<evidence type="ECO:0000313" key="3">
    <source>
        <dbReference type="Proteomes" id="UP001151081"/>
    </source>
</evidence>
<dbReference type="AlphaFoldDB" id="A0A9X4AR00"/>
<proteinExistence type="predicted"/>